<evidence type="ECO:0000256" key="2">
    <source>
        <dbReference type="ARBA" id="ARBA00022801"/>
    </source>
</evidence>
<dbReference type="eggNOG" id="COG1408">
    <property type="taxonomic scope" value="Bacteria"/>
</dbReference>
<keyword evidence="3" id="KW-0472">Membrane</keyword>
<reference evidence="5 6" key="1">
    <citation type="journal article" date="2014" name="Antonie Van Leeuwenhoek">
        <title>Hyphomonas beringensis sp. nov. and Hyphomonas chukchiensis sp. nov., isolated from surface seawater of the Bering Sea and Chukchi Sea.</title>
        <authorList>
            <person name="Li C."/>
            <person name="Lai Q."/>
            <person name="Li G."/>
            <person name="Dong C."/>
            <person name="Wang J."/>
            <person name="Liao Y."/>
            <person name="Shao Z."/>
        </authorList>
    </citation>
    <scope>NUCLEOTIDE SEQUENCE [LARGE SCALE GENOMIC DNA]</scope>
    <source>
        <strain evidence="5 6">PS728</strain>
    </source>
</reference>
<dbReference type="Gene3D" id="3.60.21.10">
    <property type="match status" value="1"/>
</dbReference>
<keyword evidence="1" id="KW-0479">Metal-binding</keyword>
<keyword evidence="3" id="KW-0812">Transmembrane</keyword>
<dbReference type="InterPro" id="IPR004843">
    <property type="entry name" value="Calcineurin-like_PHP"/>
</dbReference>
<accession>A0A062VBV1</accession>
<dbReference type="PANTHER" id="PTHR31302:SF31">
    <property type="entry name" value="PHOSPHODIESTERASE YAEI"/>
    <property type="match status" value="1"/>
</dbReference>
<dbReference type="AlphaFoldDB" id="A0A062VBV1"/>
<dbReference type="Proteomes" id="UP000027100">
    <property type="component" value="Unassembled WGS sequence"/>
</dbReference>
<evidence type="ECO:0000313" key="5">
    <source>
        <dbReference type="EMBL" id="KCZ96769.1"/>
    </source>
</evidence>
<dbReference type="InterPro" id="IPR029052">
    <property type="entry name" value="Metallo-depent_PP-like"/>
</dbReference>
<protein>
    <submittedName>
        <fullName evidence="5">Ser/Thr protein phosphatase family protein</fullName>
    </submittedName>
</protein>
<dbReference type="PATRIC" id="fig|1280954.3.peg.3698"/>
<gene>
    <name evidence="5" type="ORF">HPO_18360</name>
</gene>
<comment type="caution">
    <text evidence="5">The sequence shown here is derived from an EMBL/GenBank/DDBJ whole genome shotgun (WGS) entry which is preliminary data.</text>
</comment>
<keyword evidence="2" id="KW-0378">Hydrolase</keyword>
<organism evidence="5 6">
    <name type="scientific">Hyphomonas polymorpha PS728</name>
    <dbReference type="NCBI Taxonomy" id="1280954"/>
    <lineage>
        <taxon>Bacteria</taxon>
        <taxon>Pseudomonadati</taxon>
        <taxon>Pseudomonadota</taxon>
        <taxon>Alphaproteobacteria</taxon>
        <taxon>Hyphomonadales</taxon>
        <taxon>Hyphomonadaceae</taxon>
        <taxon>Hyphomonas</taxon>
    </lineage>
</organism>
<proteinExistence type="predicted"/>
<dbReference type="RefSeq" id="WP_051612813.1">
    <property type="nucleotide sequence ID" value="NZ_ARYM01000034.1"/>
</dbReference>
<feature type="transmembrane region" description="Helical" evidence="3">
    <location>
        <begin position="6"/>
        <end position="27"/>
    </location>
</feature>
<dbReference type="InterPro" id="IPR051158">
    <property type="entry name" value="Metallophosphoesterase_sf"/>
</dbReference>
<dbReference type="GO" id="GO:0016020">
    <property type="term" value="C:membrane"/>
    <property type="evidence" value="ECO:0007669"/>
    <property type="project" value="GOC"/>
</dbReference>
<dbReference type="GO" id="GO:0008758">
    <property type="term" value="F:UDP-2,3-diacylglucosamine hydrolase activity"/>
    <property type="evidence" value="ECO:0007669"/>
    <property type="project" value="TreeGrafter"/>
</dbReference>
<feature type="domain" description="Calcineurin-like phosphoesterase" evidence="4">
    <location>
        <begin position="77"/>
        <end position="242"/>
    </location>
</feature>
<dbReference type="STRING" id="1280954.HPO_18360"/>
<evidence type="ECO:0000259" key="4">
    <source>
        <dbReference type="Pfam" id="PF00149"/>
    </source>
</evidence>
<sequence length="315" mass="34633">MTSLKLALLHGAHLFWPLALLCLWAIFRGRGTPRIVAGLVLILSLPPAWARFVEPRLLTVHEETILLPGASETSPAIRIALFGDPHIGMFPHAMPIGRIVDRINAEGVDAIFLAGDLSYHPEADDIPEHFAALGRLEAPLFAVLGNHDVGFPGTDLTEPLMRALQSAGARVPHNRALNTEIGGHRVIVAGASDLWERRQDFSFQASLPEGVPVILLTHNPDTALFVPETFRYDLMLAGHTHGGQVRFPGFYKRFIPVRGPFDRELHHFQSPAGERLVYVTTGTGMVGVPMRFLMPPRIDILTVHLPETDKTPPAD</sequence>
<dbReference type="SUPFAM" id="SSF56300">
    <property type="entry name" value="Metallo-dependent phosphatases"/>
    <property type="match status" value="1"/>
</dbReference>
<dbReference type="PANTHER" id="PTHR31302">
    <property type="entry name" value="TRANSMEMBRANE PROTEIN WITH METALLOPHOSPHOESTERASE DOMAIN-RELATED"/>
    <property type="match status" value="1"/>
</dbReference>
<evidence type="ECO:0000313" key="6">
    <source>
        <dbReference type="Proteomes" id="UP000027100"/>
    </source>
</evidence>
<evidence type="ECO:0000256" key="3">
    <source>
        <dbReference type="SAM" id="Phobius"/>
    </source>
</evidence>
<dbReference type="GO" id="GO:0009245">
    <property type="term" value="P:lipid A biosynthetic process"/>
    <property type="evidence" value="ECO:0007669"/>
    <property type="project" value="TreeGrafter"/>
</dbReference>
<keyword evidence="3" id="KW-1133">Transmembrane helix</keyword>
<name>A0A062VBV1_9PROT</name>
<dbReference type="GO" id="GO:0046872">
    <property type="term" value="F:metal ion binding"/>
    <property type="evidence" value="ECO:0007669"/>
    <property type="project" value="UniProtKB-KW"/>
</dbReference>
<evidence type="ECO:0000256" key="1">
    <source>
        <dbReference type="ARBA" id="ARBA00022723"/>
    </source>
</evidence>
<keyword evidence="6" id="KW-1185">Reference proteome</keyword>
<dbReference type="EMBL" id="ARYM01000034">
    <property type="protein sequence ID" value="KCZ96769.1"/>
    <property type="molecule type" value="Genomic_DNA"/>
</dbReference>
<dbReference type="Pfam" id="PF00149">
    <property type="entry name" value="Metallophos"/>
    <property type="match status" value="1"/>
</dbReference>
<dbReference type="OrthoDB" id="9780884at2"/>